<dbReference type="AlphaFoldDB" id="A0A0D3HLV0"/>
<sequence length="141" mass="14704">MAAVAMTVTRAWRCRSEGRCTASTPPPTKKLTTATAGMPNPHPHQRADVDGRDAQRGRGEVVEVEDPTVLVDEAAAAASSRKGKAMAVEEEEVNGFFVEEEVGAVSNASLIGVASSDSSTGELVIGEGGAFSSLQATFQRK</sequence>
<evidence type="ECO:0000256" key="1">
    <source>
        <dbReference type="SAM" id="MobiDB-lite"/>
    </source>
</evidence>
<reference evidence="2" key="2">
    <citation type="submission" date="2015-03" db="UniProtKB">
        <authorList>
            <consortium name="EnsemblPlants"/>
        </authorList>
    </citation>
    <scope>IDENTIFICATION</scope>
</reference>
<keyword evidence="3" id="KW-1185">Reference proteome</keyword>
<reference evidence="2" key="1">
    <citation type="journal article" date="2009" name="Rice">
        <title>De Novo Next Generation Sequencing of Plant Genomes.</title>
        <authorList>
            <person name="Rounsley S."/>
            <person name="Marri P.R."/>
            <person name="Yu Y."/>
            <person name="He R."/>
            <person name="Sisneros N."/>
            <person name="Goicoechea J.L."/>
            <person name="Lee S.J."/>
            <person name="Angelova A."/>
            <person name="Kudrna D."/>
            <person name="Luo M."/>
            <person name="Affourtit J."/>
            <person name="Desany B."/>
            <person name="Knight J."/>
            <person name="Niazi F."/>
            <person name="Egholm M."/>
            <person name="Wing R.A."/>
        </authorList>
    </citation>
    <scope>NUCLEOTIDE SEQUENCE [LARGE SCALE GENOMIC DNA]</scope>
    <source>
        <strain evidence="2">cv. IRGC 105608</strain>
    </source>
</reference>
<protein>
    <submittedName>
        <fullName evidence="2">Uncharacterized protein</fullName>
    </submittedName>
</protein>
<evidence type="ECO:0000313" key="3">
    <source>
        <dbReference type="Proteomes" id="UP000026960"/>
    </source>
</evidence>
<dbReference type="HOGENOM" id="CLU_1828254_0_0_1"/>
<proteinExistence type="predicted"/>
<dbReference type="EnsemblPlants" id="OBART11G13540.1">
    <property type="protein sequence ID" value="OBART11G13540.1"/>
    <property type="gene ID" value="OBART11G13540"/>
</dbReference>
<dbReference type="PaxDb" id="65489-OBART11G13540.1"/>
<name>A0A0D3HLV0_9ORYZ</name>
<evidence type="ECO:0000313" key="2">
    <source>
        <dbReference type="EnsemblPlants" id="OBART11G13540.1"/>
    </source>
</evidence>
<dbReference type="Gramene" id="OBART11G13540.1">
    <property type="protein sequence ID" value="OBART11G13540.1"/>
    <property type="gene ID" value="OBART11G13540"/>
</dbReference>
<feature type="compositionally biased region" description="Basic and acidic residues" evidence="1">
    <location>
        <begin position="45"/>
        <end position="60"/>
    </location>
</feature>
<organism evidence="2">
    <name type="scientific">Oryza barthii</name>
    <dbReference type="NCBI Taxonomy" id="65489"/>
    <lineage>
        <taxon>Eukaryota</taxon>
        <taxon>Viridiplantae</taxon>
        <taxon>Streptophyta</taxon>
        <taxon>Embryophyta</taxon>
        <taxon>Tracheophyta</taxon>
        <taxon>Spermatophyta</taxon>
        <taxon>Magnoliopsida</taxon>
        <taxon>Liliopsida</taxon>
        <taxon>Poales</taxon>
        <taxon>Poaceae</taxon>
        <taxon>BOP clade</taxon>
        <taxon>Oryzoideae</taxon>
        <taxon>Oryzeae</taxon>
        <taxon>Oryzinae</taxon>
        <taxon>Oryza</taxon>
    </lineage>
</organism>
<accession>A0A0D3HLV0</accession>
<dbReference type="Proteomes" id="UP000026960">
    <property type="component" value="Chromosome 11"/>
</dbReference>
<feature type="region of interest" description="Disordered" evidence="1">
    <location>
        <begin position="18"/>
        <end position="60"/>
    </location>
</feature>